<dbReference type="SMART" id="SM00248">
    <property type="entry name" value="ANK"/>
    <property type="match status" value="2"/>
</dbReference>
<organism evidence="3 4">
    <name type="scientific">Tetraparma gracilis</name>
    <dbReference type="NCBI Taxonomy" id="2962635"/>
    <lineage>
        <taxon>Eukaryota</taxon>
        <taxon>Sar</taxon>
        <taxon>Stramenopiles</taxon>
        <taxon>Ochrophyta</taxon>
        <taxon>Bolidophyceae</taxon>
        <taxon>Parmales</taxon>
        <taxon>Triparmaceae</taxon>
        <taxon>Tetraparma</taxon>
    </lineage>
</organism>
<keyword evidence="4" id="KW-1185">Reference proteome</keyword>
<dbReference type="Pfam" id="PF12796">
    <property type="entry name" value="Ank_2"/>
    <property type="match status" value="1"/>
</dbReference>
<dbReference type="PROSITE" id="PS50297">
    <property type="entry name" value="ANK_REP_REGION"/>
    <property type="match status" value="1"/>
</dbReference>
<evidence type="ECO:0000256" key="2">
    <source>
        <dbReference type="SAM" id="MobiDB-lite"/>
    </source>
</evidence>
<feature type="compositionally biased region" description="Basic and acidic residues" evidence="2">
    <location>
        <begin position="154"/>
        <end position="166"/>
    </location>
</feature>
<accession>A0ABQ6NCU2</accession>
<evidence type="ECO:0000256" key="1">
    <source>
        <dbReference type="PROSITE-ProRule" id="PRU00023"/>
    </source>
</evidence>
<dbReference type="SUPFAM" id="SSF48403">
    <property type="entry name" value="Ankyrin repeat"/>
    <property type="match status" value="1"/>
</dbReference>
<feature type="compositionally biased region" description="Basic and acidic residues" evidence="2">
    <location>
        <begin position="75"/>
        <end position="84"/>
    </location>
</feature>
<feature type="compositionally biased region" description="Low complexity" evidence="2">
    <location>
        <begin position="112"/>
        <end position="128"/>
    </location>
</feature>
<feature type="region of interest" description="Disordered" evidence="2">
    <location>
        <begin position="153"/>
        <end position="213"/>
    </location>
</feature>
<dbReference type="PANTHER" id="PTHR24183:SF1">
    <property type="entry name" value="FIBRONECTIN TYPE 3 AND ANKYRIN REPEAT DOMAINS PROTEIN 1"/>
    <property type="match status" value="1"/>
</dbReference>
<name>A0ABQ6NCU2_9STRA</name>
<dbReference type="PROSITE" id="PS50088">
    <property type="entry name" value="ANK_REPEAT"/>
    <property type="match status" value="1"/>
</dbReference>
<reference evidence="3 4" key="1">
    <citation type="journal article" date="2023" name="Commun. Biol.">
        <title>Genome analysis of Parmales, the sister group of diatoms, reveals the evolutionary specialization of diatoms from phago-mixotrophs to photoautotrophs.</title>
        <authorList>
            <person name="Ban H."/>
            <person name="Sato S."/>
            <person name="Yoshikawa S."/>
            <person name="Yamada K."/>
            <person name="Nakamura Y."/>
            <person name="Ichinomiya M."/>
            <person name="Sato N."/>
            <person name="Blanc-Mathieu R."/>
            <person name="Endo H."/>
            <person name="Kuwata A."/>
            <person name="Ogata H."/>
        </authorList>
    </citation>
    <scope>NUCLEOTIDE SEQUENCE [LARGE SCALE GENOMIC DNA]</scope>
</reference>
<dbReference type="InterPro" id="IPR036770">
    <property type="entry name" value="Ankyrin_rpt-contain_sf"/>
</dbReference>
<feature type="repeat" description="ANK" evidence="1">
    <location>
        <begin position="284"/>
        <end position="316"/>
    </location>
</feature>
<dbReference type="PANTHER" id="PTHR24183">
    <property type="entry name" value="FIBRONECTIN TYPE 3 AND ANKYRIN REPEAT DOMAINS PROTEIN 1"/>
    <property type="match status" value="1"/>
</dbReference>
<sequence>MASFVPYADADAVAPNSPVADTFHPLAIKKKPGRVQTPTLTRLKRKVSNPRAVISSVLKSRAANKLASLAKNTGKKAERVRFDENAAPNDQEEESGSSDSDELDSDSDSDESVASNASNMSSASVSSASSQVRMFLNTSVASELRPQISSVLRESSDFKTPRDPPVKPHQKPLRTSKEPGENDGGQFSSARGAPSNLPKKVADTNTTGGAAEKLTKEEIEGMFSKIRHNRYDDVAELLSSRRVEVDVRDAFGNTGMLLAAQNNLRRMLKLFMKYRGDINATNHKGNTALHYACLLNYNELAQTLRKYGARTDIKNTNGDVCFTMTST</sequence>
<dbReference type="Gene3D" id="1.25.40.20">
    <property type="entry name" value="Ankyrin repeat-containing domain"/>
    <property type="match status" value="1"/>
</dbReference>
<gene>
    <name evidence="3" type="ORF">TeGR_g1351</name>
</gene>
<proteinExistence type="predicted"/>
<evidence type="ECO:0000313" key="3">
    <source>
        <dbReference type="EMBL" id="GMI58276.1"/>
    </source>
</evidence>
<keyword evidence="1" id="KW-0040">ANK repeat</keyword>
<dbReference type="Proteomes" id="UP001165060">
    <property type="component" value="Unassembled WGS sequence"/>
</dbReference>
<dbReference type="InterPro" id="IPR002110">
    <property type="entry name" value="Ankyrin_rpt"/>
</dbReference>
<dbReference type="EMBL" id="BRYB01006464">
    <property type="protein sequence ID" value="GMI58276.1"/>
    <property type="molecule type" value="Genomic_DNA"/>
</dbReference>
<protein>
    <submittedName>
        <fullName evidence="3">Uncharacterized protein</fullName>
    </submittedName>
</protein>
<comment type="caution">
    <text evidence="3">The sequence shown here is derived from an EMBL/GenBank/DDBJ whole genome shotgun (WGS) entry which is preliminary data.</text>
</comment>
<feature type="compositionally biased region" description="Acidic residues" evidence="2">
    <location>
        <begin position="90"/>
        <end position="111"/>
    </location>
</feature>
<evidence type="ECO:0000313" key="4">
    <source>
        <dbReference type="Proteomes" id="UP001165060"/>
    </source>
</evidence>
<feature type="region of interest" description="Disordered" evidence="2">
    <location>
        <begin position="69"/>
        <end position="128"/>
    </location>
</feature>